<keyword evidence="2" id="KW-0472">Membrane</keyword>
<gene>
    <name evidence="3" type="ORF">FH715_22240</name>
</gene>
<keyword evidence="2" id="KW-1133">Transmembrane helix</keyword>
<feature type="region of interest" description="Disordered" evidence="1">
    <location>
        <begin position="1"/>
        <end position="23"/>
    </location>
</feature>
<feature type="transmembrane region" description="Helical" evidence="2">
    <location>
        <begin position="36"/>
        <end position="54"/>
    </location>
</feature>
<name>A0A5C4UU63_9ACTN</name>
<evidence type="ECO:0000313" key="4">
    <source>
        <dbReference type="Proteomes" id="UP000311713"/>
    </source>
</evidence>
<organism evidence="3 4">
    <name type="scientific">Streptomyces sedi</name>
    <dbReference type="NCBI Taxonomy" id="555059"/>
    <lineage>
        <taxon>Bacteria</taxon>
        <taxon>Bacillati</taxon>
        <taxon>Actinomycetota</taxon>
        <taxon>Actinomycetes</taxon>
        <taxon>Kitasatosporales</taxon>
        <taxon>Streptomycetaceae</taxon>
        <taxon>Streptomyces</taxon>
    </lineage>
</organism>
<dbReference type="AlphaFoldDB" id="A0A5C4UU63"/>
<evidence type="ECO:0000256" key="2">
    <source>
        <dbReference type="SAM" id="Phobius"/>
    </source>
</evidence>
<dbReference type="EMBL" id="VDGT01000019">
    <property type="protein sequence ID" value="TNM27075.1"/>
    <property type="molecule type" value="Genomic_DNA"/>
</dbReference>
<reference evidence="3 4" key="1">
    <citation type="submission" date="2019-06" db="EMBL/GenBank/DDBJ databases">
        <title>Draft genome of Streptomyces sedi sp. JCM16909.</title>
        <authorList>
            <person name="Klykleung N."/>
            <person name="Tanasupawat S."/>
            <person name="Kudo T."/>
            <person name="Yuki M."/>
            <person name="Ohkuma M."/>
        </authorList>
    </citation>
    <scope>NUCLEOTIDE SEQUENCE [LARGE SCALE GENOMIC DNA]</scope>
    <source>
        <strain evidence="3 4">JCM 16909</strain>
    </source>
</reference>
<sequence length="95" mass="10531">MTTVDTPHFGGPPADHSRPCQPPRQTFRLPRFTRHIIVVVLVLLLALATAQEFLDAPARTTSELTLALLTTPLLTTTGGLTWWCCTKRGWRHGQA</sequence>
<proteinExistence type="predicted"/>
<comment type="caution">
    <text evidence="3">The sequence shown here is derived from an EMBL/GenBank/DDBJ whole genome shotgun (WGS) entry which is preliminary data.</text>
</comment>
<keyword evidence="2" id="KW-0812">Transmembrane</keyword>
<keyword evidence="4" id="KW-1185">Reference proteome</keyword>
<feature type="transmembrane region" description="Helical" evidence="2">
    <location>
        <begin position="66"/>
        <end position="85"/>
    </location>
</feature>
<evidence type="ECO:0000313" key="3">
    <source>
        <dbReference type="EMBL" id="TNM27075.1"/>
    </source>
</evidence>
<accession>A0A5C4UU63</accession>
<dbReference type="Proteomes" id="UP000311713">
    <property type="component" value="Unassembled WGS sequence"/>
</dbReference>
<protein>
    <submittedName>
        <fullName evidence="3">Uncharacterized protein</fullName>
    </submittedName>
</protein>
<dbReference type="RefSeq" id="WP_139648110.1">
    <property type="nucleotide sequence ID" value="NZ_BAAAZS010000022.1"/>
</dbReference>
<evidence type="ECO:0000256" key="1">
    <source>
        <dbReference type="SAM" id="MobiDB-lite"/>
    </source>
</evidence>